<reference evidence="12 13" key="1">
    <citation type="journal article" date="2022" name="Nat. Ecol. Evol.">
        <title>A masculinizing supergene underlies an exaggerated male reproductive morph in a spider.</title>
        <authorList>
            <person name="Hendrickx F."/>
            <person name="De Corte Z."/>
            <person name="Sonet G."/>
            <person name="Van Belleghem S.M."/>
            <person name="Kostlbacher S."/>
            <person name="Vangestel C."/>
        </authorList>
    </citation>
    <scope>NUCLEOTIDE SEQUENCE [LARGE SCALE GENOMIC DNA]</scope>
    <source>
        <strain evidence="12">W744_W776</strain>
    </source>
</reference>
<evidence type="ECO:0000256" key="4">
    <source>
        <dbReference type="ARBA" id="ARBA00022989"/>
    </source>
</evidence>
<keyword evidence="7" id="KW-0458">Lysosome</keyword>
<keyword evidence="4 11" id="KW-1133">Transmembrane helix</keyword>
<evidence type="ECO:0000256" key="11">
    <source>
        <dbReference type="SAM" id="Phobius"/>
    </source>
</evidence>
<dbReference type="Proteomes" id="UP000827092">
    <property type="component" value="Unassembled WGS sequence"/>
</dbReference>
<evidence type="ECO:0000256" key="5">
    <source>
        <dbReference type="ARBA" id="ARBA00023136"/>
    </source>
</evidence>
<dbReference type="PANTHER" id="PTHR31981">
    <property type="entry name" value="GLYCOSYLATED LYSOSOMAL MEMBRANE PROTEIN"/>
    <property type="match status" value="1"/>
</dbReference>
<evidence type="ECO:0000313" key="12">
    <source>
        <dbReference type="EMBL" id="KAG8194071.1"/>
    </source>
</evidence>
<evidence type="ECO:0000256" key="8">
    <source>
        <dbReference type="ARBA" id="ARBA00024176"/>
    </source>
</evidence>
<keyword evidence="13" id="KW-1185">Reference proteome</keyword>
<evidence type="ECO:0000256" key="2">
    <source>
        <dbReference type="ARBA" id="ARBA00022692"/>
    </source>
</evidence>
<dbReference type="EMBL" id="JAFNEN010000109">
    <property type="protein sequence ID" value="KAG8194071.1"/>
    <property type="molecule type" value="Genomic_DNA"/>
</dbReference>
<dbReference type="PANTHER" id="PTHR31981:SF1">
    <property type="entry name" value="GLYCOSYLATED LYSOSOMAL MEMBRANE PROTEIN"/>
    <property type="match status" value="1"/>
</dbReference>
<dbReference type="Pfam" id="PF15065">
    <property type="entry name" value="NCU-G1"/>
    <property type="match status" value="1"/>
</dbReference>
<evidence type="ECO:0000256" key="1">
    <source>
        <dbReference type="ARBA" id="ARBA00010599"/>
    </source>
</evidence>
<comment type="caution">
    <text evidence="12">The sequence shown here is derived from an EMBL/GenBank/DDBJ whole genome shotgun (WGS) entry which is preliminary data.</text>
</comment>
<comment type="subcellular location">
    <subcellularLocation>
        <location evidence="9">Lysosome membrane</location>
        <topology evidence="9">Single-pass type I membrane protein</topology>
        <orientation evidence="9">Lumenal side</orientation>
    </subcellularLocation>
</comment>
<dbReference type="InterPro" id="IPR029382">
    <property type="entry name" value="NCU-G1"/>
</dbReference>
<evidence type="ECO:0000256" key="10">
    <source>
        <dbReference type="ARBA" id="ARBA00044960"/>
    </source>
</evidence>
<evidence type="ECO:0000256" key="3">
    <source>
        <dbReference type="ARBA" id="ARBA00022729"/>
    </source>
</evidence>
<keyword evidence="3" id="KW-0732">Signal</keyword>
<gene>
    <name evidence="12" type="ORF">JTE90_003016</name>
</gene>
<feature type="transmembrane region" description="Helical" evidence="11">
    <location>
        <begin position="369"/>
        <end position="393"/>
    </location>
</feature>
<evidence type="ECO:0000256" key="7">
    <source>
        <dbReference type="ARBA" id="ARBA00023228"/>
    </source>
</evidence>
<comment type="function">
    <text evidence="8">Required to protect lysosomal transporter MFSD1 from lysosomal proteolysis and for MFSD1 lysosomal localization.</text>
</comment>
<sequence>MQFLGTSSKHFYAVFLYFLVLVNSVYTTKRRLNCTVYPKHETYTEALNLAHITSVGDMDTVHYLWSTYKVPSVVVARTTNEAVLHVDYEKFKAMERGALDFGEEPLAYTGLTISELFEKSYSSDTSSIDKPSSEIALGLDLFKWNSISNVSFNCNDLFASLQLDSSSKEDDVLFESGLFRMQFSASAEVQDAADYPHLVYTGNSSQVKVSFDGFHTLLNSSRTRYGMEVMVFSNPWKNCSDTECKAEVEDAISDEFSPGVFSDVNLVTPCSLKGNENGTFISWRPVAYTSKEPTVANSSDANMGKSCPRISVGTAHSIAELFFEDLGVSSNVFNMTFGTEGAGFYSKTLYTEWTLMLGTGTAVHSKLSIAAIVFLSVGGLGLSVLVGSIFLVVRYFQRKQDDDLLLVN</sequence>
<keyword evidence="6" id="KW-0325">Glycoprotein</keyword>
<dbReference type="AlphaFoldDB" id="A0AAV6VED6"/>
<keyword evidence="5 11" id="KW-0472">Membrane</keyword>
<organism evidence="12 13">
    <name type="scientific">Oedothorax gibbosus</name>
    <dbReference type="NCBI Taxonomy" id="931172"/>
    <lineage>
        <taxon>Eukaryota</taxon>
        <taxon>Metazoa</taxon>
        <taxon>Ecdysozoa</taxon>
        <taxon>Arthropoda</taxon>
        <taxon>Chelicerata</taxon>
        <taxon>Arachnida</taxon>
        <taxon>Araneae</taxon>
        <taxon>Araneomorphae</taxon>
        <taxon>Entelegynae</taxon>
        <taxon>Araneoidea</taxon>
        <taxon>Linyphiidae</taxon>
        <taxon>Erigoninae</taxon>
        <taxon>Oedothorax</taxon>
    </lineage>
</organism>
<evidence type="ECO:0000256" key="6">
    <source>
        <dbReference type="ARBA" id="ARBA00023180"/>
    </source>
</evidence>
<comment type="subunit">
    <text evidence="10">Interacts (via lumenal domain) with lysosomal protein MFSD1; the interaction starts while both proteins are still in the endoplasmic reticulum and is required for stabilization of MFSD1 in lysosomes but has no direct effect on its targeting to lysosomes or transporter activity.</text>
</comment>
<name>A0AAV6VED6_9ARAC</name>
<protein>
    <submittedName>
        <fullName evidence="12">Uncharacterized protein</fullName>
    </submittedName>
</protein>
<evidence type="ECO:0000313" key="13">
    <source>
        <dbReference type="Proteomes" id="UP000827092"/>
    </source>
</evidence>
<evidence type="ECO:0000256" key="9">
    <source>
        <dbReference type="ARBA" id="ARBA00024189"/>
    </source>
</evidence>
<keyword evidence="2 11" id="KW-0812">Transmembrane</keyword>
<accession>A0AAV6VED6</accession>
<proteinExistence type="inferred from homology"/>
<comment type="similarity">
    <text evidence="1">Belongs to the GLMP family.</text>
</comment>
<dbReference type="GO" id="GO:0005765">
    <property type="term" value="C:lysosomal membrane"/>
    <property type="evidence" value="ECO:0007669"/>
    <property type="project" value="UniProtKB-SubCell"/>
</dbReference>